<dbReference type="InterPro" id="IPR029058">
    <property type="entry name" value="AB_hydrolase_fold"/>
</dbReference>
<comment type="similarity">
    <text evidence="1">Belongs to the putative lipase ROG1 family.</text>
</comment>
<evidence type="ECO:0000256" key="2">
    <source>
        <dbReference type="ARBA" id="ARBA00022963"/>
    </source>
</evidence>
<keyword evidence="2" id="KW-0443">Lipid metabolism</keyword>
<comment type="caution">
    <text evidence="5">The sequence shown here is derived from an EMBL/GenBank/DDBJ whole genome shotgun (WGS) entry which is preliminary data.</text>
</comment>
<protein>
    <submittedName>
        <fullName evidence="5">Lipid droplet phospholipase 1-like protein</fullName>
    </submittedName>
</protein>
<evidence type="ECO:0000313" key="5">
    <source>
        <dbReference type="EMBL" id="KAK5992257.1"/>
    </source>
</evidence>
<proteinExistence type="inferred from homology"/>
<keyword evidence="2" id="KW-0442">Lipid degradation</keyword>
<dbReference type="InterPro" id="IPR007751">
    <property type="entry name" value="DUF676_lipase-like"/>
</dbReference>
<keyword evidence="6" id="KW-1185">Reference proteome</keyword>
<dbReference type="Pfam" id="PF05057">
    <property type="entry name" value="DUF676"/>
    <property type="match status" value="1"/>
</dbReference>
<evidence type="ECO:0000259" key="4">
    <source>
        <dbReference type="Pfam" id="PF05057"/>
    </source>
</evidence>
<evidence type="ECO:0000256" key="3">
    <source>
        <dbReference type="SAM" id="Phobius"/>
    </source>
</evidence>
<accession>A0ABR0SJF1</accession>
<dbReference type="EMBL" id="JAVFKD010000012">
    <property type="protein sequence ID" value="KAK5992257.1"/>
    <property type="molecule type" value="Genomic_DNA"/>
</dbReference>
<dbReference type="Proteomes" id="UP001338125">
    <property type="component" value="Unassembled WGS sequence"/>
</dbReference>
<dbReference type="Gene3D" id="3.40.50.1820">
    <property type="entry name" value="alpha/beta hydrolase"/>
    <property type="match status" value="1"/>
</dbReference>
<dbReference type="SUPFAM" id="SSF53474">
    <property type="entry name" value="alpha/beta-Hydrolases"/>
    <property type="match status" value="1"/>
</dbReference>
<keyword evidence="3" id="KW-0472">Membrane</keyword>
<organism evidence="5 6">
    <name type="scientific">Cladobotryum mycophilum</name>
    <dbReference type="NCBI Taxonomy" id="491253"/>
    <lineage>
        <taxon>Eukaryota</taxon>
        <taxon>Fungi</taxon>
        <taxon>Dikarya</taxon>
        <taxon>Ascomycota</taxon>
        <taxon>Pezizomycotina</taxon>
        <taxon>Sordariomycetes</taxon>
        <taxon>Hypocreomycetidae</taxon>
        <taxon>Hypocreales</taxon>
        <taxon>Hypocreaceae</taxon>
        <taxon>Cladobotryum</taxon>
    </lineage>
</organism>
<sequence>MDFVGGNTNADHLCVLVHGLWGNPNHMNNVAKALRAQYSRDELYLLLAKRNSGSFTYDGIELGGERVCAEIIEELRTIEENGGKIKKLSVVGYSLGGLISRYAVGLLYAKGVLDSVECMNFVTFASPISAYEPHSKDGTTTYGTFSAQELYQSVMTDSNSIFMTGLQKFKRHTLYSNIVNDRSAVYYTTCIEKTDPYRDLDRLKVNYLKGHENLILDVANPFTPRPKINGPATFSSVTTATLGYVKSIPLVLTVSVLLPVGVVAFLINSVFQTVRSSKRIRLYPEQAGFNVDEYRVPILIKELRGEVEHAYEALTNSHDQEYLGAEDEDDDVVMNAEERSTMVRERRLSMPTQPTLALAPCQFEMVRSLNDVKWRKYPVWIQKHRHSHAAIIVRMDKQGFAEGWQVLNHFAGEEFLI</sequence>
<keyword evidence="3" id="KW-0812">Transmembrane</keyword>
<reference evidence="5 6" key="1">
    <citation type="submission" date="2024-01" db="EMBL/GenBank/DDBJ databases">
        <title>Complete genome of Cladobotryum mycophilum ATHUM6906.</title>
        <authorList>
            <person name="Christinaki A.C."/>
            <person name="Myridakis A.I."/>
            <person name="Kouvelis V.N."/>
        </authorList>
    </citation>
    <scope>NUCLEOTIDE SEQUENCE [LARGE SCALE GENOMIC DNA]</scope>
    <source>
        <strain evidence="5 6">ATHUM6906</strain>
    </source>
</reference>
<evidence type="ECO:0000256" key="1">
    <source>
        <dbReference type="ARBA" id="ARBA00007920"/>
    </source>
</evidence>
<gene>
    <name evidence="5" type="ORF">PT974_05658</name>
</gene>
<feature type="domain" description="DUF676" evidence="4">
    <location>
        <begin position="8"/>
        <end position="127"/>
    </location>
</feature>
<keyword evidence="3" id="KW-1133">Transmembrane helix</keyword>
<dbReference type="PANTHER" id="PTHR12482">
    <property type="entry name" value="LIPASE ROG1-RELATED-RELATED"/>
    <property type="match status" value="1"/>
</dbReference>
<name>A0ABR0SJF1_9HYPO</name>
<feature type="transmembrane region" description="Helical" evidence="3">
    <location>
        <begin position="248"/>
        <end position="271"/>
    </location>
</feature>
<dbReference type="PANTHER" id="PTHR12482:SF65">
    <property type="entry name" value="ESTERASE, PUTATIVE (AFU_ORTHOLOGUE AFUA_3G12320)-RELATED"/>
    <property type="match status" value="1"/>
</dbReference>
<dbReference type="InterPro" id="IPR044294">
    <property type="entry name" value="Lipase-like"/>
</dbReference>
<evidence type="ECO:0000313" key="6">
    <source>
        <dbReference type="Proteomes" id="UP001338125"/>
    </source>
</evidence>